<evidence type="ECO:0000256" key="1">
    <source>
        <dbReference type="SAM" id="MobiDB-lite"/>
    </source>
</evidence>
<feature type="compositionally biased region" description="Pro residues" evidence="1">
    <location>
        <begin position="72"/>
        <end position="81"/>
    </location>
</feature>
<evidence type="ECO:0000313" key="3">
    <source>
        <dbReference type="Proteomes" id="UP000075886"/>
    </source>
</evidence>
<evidence type="ECO:0000313" key="2">
    <source>
        <dbReference type="EnsemblMetazoa" id="AFAF005321-PA"/>
    </source>
</evidence>
<dbReference type="EnsemblMetazoa" id="AFAF005321-RA">
    <property type="protein sequence ID" value="AFAF005321-PA"/>
    <property type="gene ID" value="AFAF005321"/>
</dbReference>
<dbReference type="STRING" id="69004.A0A182Q8S4"/>
<keyword evidence="3" id="KW-1185">Reference proteome</keyword>
<feature type="compositionally biased region" description="Polar residues" evidence="1">
    <location>
        <begin position="1"/>
        <end position="12"/>
    </location>
</feature>
<name>A0A182Q8S4_9DIPT</name>
<proteinExistence type="predicted"/>
<reference evidence="2" key="2">
    <citation type="submission" date="2020-05" db="UniProtKB">
        <authorList>
            <consortium name="EnsemblMetazoa"/>
        </authorList>
    </citation>
    <scope>IDENTIFICATION</scope>
    <source>
        <strain evidence="2">FAR1</strain>
    </source>
</reference>
<sequence length="219" mass="23185">MKRTITPTTTRHAPNDAGRSGSHHPTGIPTMAAGIVVSPALQGSRTWPSIWQRIDAKGRSTYSFIVPALVTPTPPTPPPAHRPSAPGGDGPTAGDVHDAPTQSRPNVPTTNAVANVTTCNEHGGCLSGQAAAKASTLRRHYYPEGSWGWVVLLVGTLQAILNHGVQLSGPLYLLPAGERFHQPAVNSCARVPFGRIPNRYTLGEMRILTCVTHHQAVAV</sequence>
<organism evidence="2 3">
    <name type="scientific">Anopheles farauti</name>
    <dbReference type="NCBI Taxonomy" id="69004"/>
    <lineage>
        <taxon>Eukaryota</taxon>
        <taxon>Metazoa</taxon>
        <taxon>Ecdysozoa</taxon>
        <taxon>Arthropoda</taxon>
        <taxon>Hexapoda</taxon>
        <taxon>Insecta</taxon>
        <taxon>Pterygota</taxon>
        <taxon>Neoptera</taxon>
        <taxon>Endopterygota</taxon>
        <taxon>Diptera</taxon>
        <taxon>Nematocera</taxon>
        <taxon>Culicoidea</taxon>
        <taxon>Culicidae</taxon>
        <taxon>Anophelinae</taxon>
        <taxon>Anopheles</taxon>
    </lineage>
</organism>
<accession>A0A182Q8S4</accession>
<dbReference type="Proteomes" id="UP000075886">
    <property type="component" value="Unassembled WGS sequence"/>
</dbReference>
<protein>
    <submittedName>
        <fullName evidence="2">Uncharacterized protein</fullName>
    </submittedName>
</protein>
<dbReference type="AlphaFoldDB" id="A0A182Q8S4"/>
<feature type="region of interest" description="Disordered" evidence="1">
    <location>
        <begin position="68"/>
        <end position="108"/>
    </location>
</feature>
<feature type="region of interest" description="Disordered" evidence="1">
    <location>
        <begin position="1"/>
        <end position="30"/>
    </location>
</feature>
<dbReference type="EMBL" id="AXCN02001375">
    <property type="status" value="NOT_ANNOTATED_CDS"/>
    <property type="molecule type" value="Genomic_DNA"/>
</dbReference>
<reference evidence="3" key="1">
    <citation type="submission" date="2014-01" db="EMBL/GenBank/DDBJ databases">
        <title>The Genome Sequence of Anopheles farauti FAR1 (V2).</title>
        <authorList>
            <consortium name="The Broad Institute Genomics Platform"/>
            <person name="Neafsey D.E."/>
            <person name="Besansky N."/>
            <person name="Howell P."/>
            <person name="Walton C."/>
            <person name="Young S.K."/>
            <person name="Zeng Q."/>
            <person name="Gargeya S."/>
            <person name="Fitzgerald M."/>
            <person name="Haas B."/>
            <person name="Abouelleil A."/>
            <person name="Allen A.W."/>
            <person name="Alvarado L."/>
            <person name="Arachchi H.M."/>
            <person name="Berlin A.M."/>
            <person name="Chapman S.B."/>
            <person name="Gainer-Dewar J."/>
            <person name="Goldberg J."/>
            <person name="Griggs A."/>
            <person name="Gujja S."/>
            <person name="Hansen M."/>
            <person name="Howarth C."/>
            <person name="Imamovic A."/>
            <person name="Ireland A."/>
            <person name="Larimer J."/>
            <person name="McCowan C."/>
            <person name="Murphy C."/>
            <person name="Pearson M."/>
            <person name="Poon T.W."/>
            <person name="Priest M."/>
            <person name="Roberts A."/>
            <person name="Saif S."/>
            <person name="Shea T."/>
            <person name="Sisk P."/>
            <person name="Sykes S."/>
            <person name="Wortman J."/>
            <person name="Nusbaum C."/>
            <person name="Birren B."/>
        </authorList>
    </citation>
    <scope>NUCLEOTIDE SEQUENCE [LARGE SCALE GENOMIC DNA]</scope>
    <source>
        <strain evidence="3">FAR1</strain>
    </source>
</reference>
<dbReference type="VEuPathDB" id="VectorBase:AFAF005321"/>